<evidence type="ECO:0000313" key="12">
    <source>
        <dbReference type="WBParaSite" id="SBAD_0001343801-mRNA-1"/>
    </source>
</evidence>
<evidence type="ECO:0000256" key="8">
    <source>
        <dbReference type="ARBA" id="ARBA00023136"/>
    </source>
</evidence>
<reference evidence="12" key="1">
    <citation type="submission" date="2016-06" db="UniProtKB">
        <authorList>
            <consortium name="WormBaseParasite"/>
        </authorList>
    </citation>
    <scope>IDENTIFICATION</scope>
</reference>
<evidence type="ECO:0000256" key="6">
    <source>
        <dbReference type="ARBA" id="ARBA00022989"/>
    </source>
</evidence>
<evidence type="ECO:0000256" key="3">
    <source>
        <dbReference type="ARBA" id="ARBA00005227"/>
    </source>
</evidence>
<dbReference type="GO" id="GO:0005794">
    <property type="term" value="C:Golgi apparatus"/>
    <property type="evidence" value="ECO:0007669"/>
    <property type="project" value="UniProtKB-SubCell"/>
</dbReference>
<evidence type="ECO:0000256" key="1">
    <source>
        <dbReference type="ARBA" id="ARBA00004141"/>
    </source>
</evidence>
<reference evidence="10 11" key="2">
    <citation type="submission" date="2018-11" db="EMBL/GenBank/DDBJ databases">
        <authorList>
            <consortium name="Pathogen Informatics"/>
        </authorList>
    </citation>
    <scope>NUCLEOTIDE SEQUENCE [LARGE SCALE GENOMIC DNA]</scope>
</reference>
<keyword evidence="8 9" id="KW-0472">Membrane</keyword>
<gene>
    <name evidence="10" type="ORF">SBAD_LOCUS13023</name>
</gene>
<evidence type="ECO:0000256" key="4">
    <source>
        <dbReference type="ARBA" id="ARBA00022692"/>
    </source>
</evidence>
<dbReference type="EMBL" id="UZAM01019819">
    <property type="protein sequence ID" value="VDP53449.1"/>
    <property type="molecule type" value="Genomic_DNA"/>
</dbReference>
<keyword evidence="4 9" id="KW-0812">Transmembrane</keyword>
<organism evidence="12">
    <name type="scientific">Soboliphyme baturini</name>
    <dbReference type="NCBI Taxonomy" id="241478"/>
    <lineage>
        <taxon>Eukaryota</taxon>
        <taxon>Metazoa</taxon>
        <taxon>Ecdysozoa</taxon>
        <taxon>Nematoda</taxon>
        <taxon>Enoplea</taxon>
        <taxon>Dorylaimia</taxon>
        <taxon>Dioctophymatida</taxon>
        <taxon>Dioctophymatoidea</taxon>
        <taxon>Soboliphymatidae</taxon>
        <taxon>Soboliphyme</taxon>
    </lineage>
</organism>
<proteinExistence type="inferred from homology"/>
<comment type="subcellular location">
    <subcellularLocation>
        <location evidence="2">Golgi apparatus</location>
    </subcellularLocation>
    <subcellularLocation>
        <location evidence="1">Membrane</location>
        <topology evidence="1">Multi-pass membrane protein</topology>
    </subcellularLocation>
</comment>
<feature type="transmembrane region" description="Helical" evidence="9">
    <location>
        <begin position="20"/>
        <end position="42"/>
    </location>
</feature>
<evidence type="ECO:0000256" key="5">
    <source>
        <dbReference type="ARBA" id="ARBA00022729"/>
    </source>
</evidence>
<evidence type="ECO:0000313" key="10">
    <source>
        <dbReference type="EMBL" id="VDP53449.1"/>
    </source>
</evidence>
<dbReference type="PANTHER" id="PTHR10766">
    <property type="entry name" value="TRANSMEMBRANE 9 SUPERFAMILY PROTEIN"/>
    <property type="match status" value="1"/>
</dbReference>
<comment type="caution">
    <text evidence="9">Lacks conserved residue(s) required for the propagation of feature annotation.</text>
</comment>
<dbReference type="GO" id="GO:0072657">
    <property type="term" value="P:protein localization to membrane"/>
    <property type="evidence" value="ECO:0007669"/>
    <property type="project" value="TreeGrafter"/>
</dbReference>
<dbReference type="InterPro" id="IPR004240">
    <property type="entry name" value="EMP70"/>
</dbReference>
<protein>
    <recommendedName>
        <fullName evidence="9">Transmembrane 9 superfamily member</fullName>
    </recommendedName>
</protein>
<evidence type="ECO:0000256" key="7">
    <source>
        <dbReference type="ARBA" id="ARBA00023034"/>
    </source>
</evidence>
<dbReference type="GO" id="GO:0016020">
    <property type="term" value="C:membrane"/>
    <property type="evidence" value="ECO:0007669"/>
    <property type="project" value="UniProtKB-SubCell"/>
</dbReference>
<sequence length="99" mass="12085">MFLELFFIFTAIWQNQSYYLFGFLFLTFCVLAALSAMVTILVTYLQFCKEDYRWWWRSFICGGSSAFYVFMYSMYYFYAKVRRLNFCFTCILFSAKFLL</sequence>
<dbReference type="WBParaSite" id="SBAD_0001343801-mRNA-1">
    <property type="protein sequence ID" value="SBAD_0001343801-mRNA-1"/>
    <property type="gene ID" value="SBAD_0001343801"/>
</dbReference>
<dbReference type="PANTHER" id="PTHR10766:SF55">
    <property type="entry name" value="TRANSMEMBRANE 9 SUPERFAMILY MEMBER 4"/>
    <property type="match status" value="1"/>
</dbReference>
<dbReference type="Proteomes" id="UP000270296">
    <property type="component" value="Unassembled WGS sequence"/>
</dbReference>
<feature type="transmembrane region" description="Helical" evidence="9">
    <location>
        <begin position="54"/>
        <end position="75"/>
    </location>
</feature>
<name>A0A183JAX5_9BILA</name>
<dbReference type="AlphaFoldDB" id="A0A183JAX5"/>
<keyword evidence="11" id="KW-1185">Reference proteome</keyword>
<accession>A0A183JAX5</accession>
<evidence type="ECO:0000313" key="11">
    <source>
        <dbReference type="Proteomes" id="UP000270296"/>
    </source>
</evidence>
<evidence type="ECO:0000256" key="9">
    <source>
        <dbReference type="RuleBase" id="RU363079"/>
    </source>
</evidence>
<keyword evidence="7" id="KW-0333">Golgi apparatus</keyword>
<comment type="similarity">
    <text evidence="3 9">Belongs to the nonaspanin (TM9SF) (TC 9.A.2) family.</text>
</comment>
<evidence type="ECO:0000256" key="2">
    <source>
        <dbReference type="ARBA" id="ARBA00004555"/>
    </source>
</evidence>
<keyword evidence="6 9" id="KW-1133">Transmembrane helix</keyword>
<keyword evidence="5" id="KW-0732">Signal</keyword>
<dbReference type="Pfam" id="PF02990">
    <property type="entry name" value="EMP70"/>
    <property type="match status" value="1"/>
</dbReference>
<dbReference type="OrthoDB" id="1666796at2759"/>